<proteinExistence type="predicted"/>
<dbReference type="AlphaFoldDB" id="A0A1V8X7F3"/>
<dbReference type="RefSeq" id="WP_010720685.1">
    <property type="nucleotide sequence ID" value="NZ_AP027299.1"/>
</dbReference>
<sequence length="80" mass="9436">MKLQKLSDEVKAETKYCPFRLYNKETKIEAHEEMVSKECSIFGFFLPKSRKKCLLLSKYNIFNIIVTIDRVVFLNDILEG</sequence>
<dbReference type="STRING" id="1354.A6P53_12575"/>
<dbReference type="EMBL" id="LESJ01000009">
    <property type="protein sequence ID" value="RBT66415.1"/>
    <property type="molecule type" value="Genomic_DNA"/>
</dbReference>
<organism evidence="2 4">
    <name type="scientific">Enterococcus hirae</name>
    <dbReference type="NCBI Taxonomy" id="1354"/>
    <lineage>
        <taxon>Bacteria</taxon>
        <taxon>Bacillati</taxon>
        <taxon>Bacillota</taxon>
        <taxon>Bacilli</taxon>
        <taxon>Lactobacillales</taxon>
        <taxon>Enterococcaceae</taxon>
        <taxon>Enterococcus</taxon>
    </lineage>
</organism>
<dbReference type="Proteomes" id="UP000352698">
    <property type="component" value="Unassembled WGS sequence"/>
</dbReference>
<accession>A0A1V8X7F3</accession>
<gene>
    <name evidence="1" type="ORF">EB03_02726</name>
    <name evidence="2" type="ORF">NCTC12204_02668</name>
</gene>
<evidence type="ECO:0000313" key="4">
    <source>
        <dbReference type="Proteomes" id="UP000352698"/>
    </source>
</evidence>
<evidence type="ECO:0000313" key="3">
    <source>
        <dbReference type="Proteomes" id="UP000253498"/>
    </source>
</evidence>
<dbReference type="GeneID" id="56786338"/>
<name>A0A1V8X7F3_ENTHR</name>
<reference evidence="2 4" key="2">
    <citation type="submission" date="2019-05" db="EMBL/GenBank/DDBJ databases">
        <authorList>
            <consortium name="Pathogen Informatics"/>
        </authorList>
    </citation>
    <scope>NUCLEOTIDE SEQUENCE [LARGE SCALE GENOMIC DNA]</scope>
    <source>
        <strain evidence="2 4">NCTC12204</strain>
    </source>
</reference>
<reference evidence="1 3" key="1">
    <citation type="submission" date="2015-06" db="EMBL/GenBank/DDBJ databases">
        <title>The Genome Sequence of Enterococcus hirae 88EA1.</title>
        <authorList>
            <consortium name="The Broad Institute Genomics Platform"/>
            <consortium name="The Broad Institute Genome Sequencing Center for Infectious Disease"/>
            <person name="Earl A.M."/>
            <person name="Van Tyne D."/>
            <person name="Lebreton F."/>
            <person name="Saavedra J.T."/>
            <person name="Gilmore M.S."/>
            <person name="Manson McGuire A."/>
            <person name="Clock S."/>
            <person name="Crupain M."/>
            <person name="Rangan U."/>
            <person name="Young S."/>
            <person name="Abouelleil A."/>
            <person name="Cao P."/>
            <person name="Chapman S.B."/>
            <person name="Griggs A."/>
            <person name="Priest M."/>
            <person name="Shea T."/>
            <person name="Wortman J."/>
            <person name="Nusbaum C."/>
            <person name="Birren B."/>
        </authorList>
    </citation>
    <scope>NUCLEOTIDE SEQUENCE [LARGE SCALE GENOMIC DNA]</scope>
    <source>
        <strain evidence="1 3">88EA1</strain>
    </source>
</reference>
<dbReference type="EMBL" id="CABEEP010000001">
    <property type="protein sequence ID" value="VTQ70794.1"/>
    <property type="molecule type" value="Genomic_DNA"/>
</dbReference>
<comment type="caution">
    <text evidence="2">The sequence shown here is derived from an EMBL/GenBank/DDBJ whole genome shotgun (WGS) entry which is preliminary data.</text>
</comment>
<evidence type="ECO:0000313" key="2">
    <source>
        <dbReference type="EMBL" id="VTQ70794.1"/>
    </source>
</evidence>
<dbReference type="Proteomes" id="UP000253498">
    <property type="component" value="Unassembled WGS sequence"/>
</dbReference>
<evidence type="ECO:0000313" key="1">
    <source>
        <dbReference type="EMBL" id="RBT66415.1"/>
    </source>
</evidence>
<protein>
    <submittedName>
        <fullName evidence="2">Uncharacterized protein</fullName>
    </submittedName>
</protein>